<feature type="compositionally biased region" description="Gly residues" evidence="1">
    <location>
        <begin position="65"/>
        <end position="74"/>
    </location>
</feature>
<sequence>MARARGGNPRTWRRWTRAGCCVHGGQVGGSECRASACAYGGSGSGSGSASCGGAGGDGEIPVSGAGRGAVGGEG</sequence>
<dbReference type="AlphaFoldDB" id="A0A0A9G7Y9"/>
<reference evidence="2" key="1">
    <citation type="submission" date="2014-09" db="EMBL/GenBank/DDBJ databases">
        <authorList>
            <person name="Magalhaes I.L.F."/>
            <person name="Oliveira U."/>
            <person name="Santos F.R."/>
            <person name="Vidigal T.H.D.A."/>
            <person name="Brescovit A.D."/>
            <person name="Santos A.J."/>
        </authorList>
    </citation>
    <scope>NUCLEOTIDE SEQUENCE</scope>
    <source>
        <tissue evidence="2">Shoot tissue taken approximately 20 cm above the soil surface</tissue>
    </source>
</reference>
<evidence type="ECO:0000313" key="2">
    <source>
        <dbReference type="EMBL" id="JAE18636.1"/>
    </source>
</evidence>
<dbReference type="EMBL" id="GBRH01179260">
    <property type="protein sequence ID" value="JAE18636.1"/>
    <property type="molecule type" value="Transcribed_RNA"/>
</dbReference>
<proteinExistence type="predicted"/>
<feature type="region of interest" description="Disordered" evidence="1">
    <location>
        <begin position="39"/>
        <end position="74"/>
    </location>
</feature>
<evidence type="ECO:0000256" key="1">
    <source>
        <dbReference type="SAM" id="MobiDB-lite"/>
    </source>
</evidence>
<organism evidence="2">
    <name type="scientific">Arundo donax</name>
    <name type="common">Giant reed</name>
    <name type="synonym">Donax arundinaceus</name>
    <dbReference type="NCBI Taxonomy" id="35708"/>
    <lineage>
        <taxon>Eukaryota</taxon>
        <taxon>Viridiplantae</taxon>
        <taxon>Streptophyta</taxon>
        <taxon>Embryophyta</taxon>
        <taxon>Tracheophyta</taxon>
        <taxon>Spermatophyta</taxon>
        <taxon>Magnoliopsida</taxon>
        <taxon>Liliopsida</taxon>
        <taxon>Poales</taxon>
        <taxon>Poaceae</taxon>
        <taxon>PACMAD clade</taxon>
        <taxon>Arundinoideae</taxon>
        <taxon>Arundineae</taxon>
        <taxon>Arundo</taxon>
    </lineage>
</organism>
<feature type="compositionally biased region" description="Gly residues" evidence="1">
    <location>
        <begin position="40"/>
        <end position="58"/>
    </location>
</feature>
<reference evidence="2" key="2">
    <citation type="journal article" date="2015" name="Data Brief">
        <title>Shoot transcriptome of the giant reed, Arundo donax.</title>
        <authorList>
            <person name="Barrero R.A."/>
            <person name="Guerrero F.D."/>
            <person name="Moolhuijzen P."/>
            <person name="Goolsby J.A."/>
            <person name="Tidwell J."/>
            <person name="Bellgard S.E."/>
            <person name="Bellgard M.I."/>
        </authorList>
    </citation>
    <scope>NUCLEOTIDE SEQUENCE</scope>
    <source>
        <tissue evidence="2">Shoot tissue taken approximately 20 cm above the soil surface</tissue>
    </source>
</reference>
<accession>A0A0A9G7Y9</accession>
<name>A0A0A9G7Y9_ARUDO</name>
<protein>
    <submittedName>
        <fullName evidence="2">Uncharacterized protein</fullName>
    </submittedName>
</protein>